<dbReference type="SUPFAM" id="SSF144083">
    <property type="entry name" value="Magnesium transport protein CorA, transmembrane region"/>
    <property type="match status" value="1"/>
</dbReference>
<reference evidence="12" key="1">
    <citation type="journal article" date="2017" name="Genome Biol.">
        <title>Comparative genomics reveals high biological diversity and specific adaptations in the industrially and medically important fungal genus Aspergillus.</title>
        <authorList>
            <person name="de Vries R.P."/>
            <person name="Riley R."/>
            <person name="Wiebenga A."/>
            <person name="Aguilar-Osorio G."/>
            <person name="Amillis S."/>
            <person name="Uchima C.A."/>
            <person name="Anderluh G."/>
            <person name="Asadollahi M."/>
            <person name="Askin M."/>
            <person name="Barry K."/>
            <person name="Battaglia E."/>
            <person name="Bayram O."/>
            <person name="Benocci T."/>
            <person name="Braus-Stromeyer S.A."/>
            <person name="Caldana C."/>
            <person name="Canovas D."/>
            <person name="Cerqueira G.C."/>
            <person name="Chen F."/>
            <person name="Chen W."/>
            <person name="Choi C."/>
            <person name="Clum A."/>
            <person name="Dos Santos R.A."/>
            <person name="Damasio A.R."/>
            <person name="Diallinas G."/>
            <person name="Emri T."/>
            <person name="Fekete E."/>
            <person name="Flipphi M."/>
            <person name="Freyberg S."/>
            <person name="Gallo A."/>
            <person name="Gournas C."/>
            <person name="Habgood R."/>
            <person name="Hainaut M."/>
            <person name="Harispe M.L."/>
            <person name="Henrissat B."/>
            <person name="Hilden K.S."/>
            <person name="Hope R."/>
            <person name="Hossain A."/>
            <person name="Karabika E."/>
            <person name="Karaffa L."/>
            <person name="Karanyi Z."/>
            <person name="Krasevec N."/>
            <person name="Kuo A."/>
            <person name="Kusch H."/>
            <person name="LaButti K."/>
            <person name="Lagendijk E.L."/>
            <person name="Lapidus A."/>
            <person name="Levasseur A."/>
            <person name="Lindquist E."/>
            <person name="Lipzen A."/>
            <person name="Logrieco A.F."/>
            <person name="MacCabe A."/>
            <person name="Maekelae M.R."/>
            <person name="Malavazi I."/>
            <person name="Melin P."/>
            <person name="Meyer V."/>
            <person name="Mielnichuk N."/>
            <person name="Miskei M."/>
            <person name="Molnar A.P."/>
            <person name="Mule G."/>
            <person name="Ngan C.Y."/>
            <person name="Orejas M."/>
            <person name="Orosz E."/>
            <person name="Ouedraogo J.P."/>
            <person name="Overkamp K.M."/>
            <person name="Park H.-S."/>
            <person name="Perrone G."/>
            <person name="Piumi F."/>
            <person name="Punt P.J."/>
            <person name="Ram A.F."/>
            <person name="Ramon A."/>
            <person name="Rauscher S."/>
            <person name="Record E."/>
            <person name="Riano-Pachon D.M."/>
            <person name="Robert V."/>
            <person name="Roehrig J."/>
            <person name="Ruller R."/>
            <person name="Salamov A."/>
            <person name="Salih N.S."/>
            <person name="Samson R.A."/>
            <person name="Sandor E."/>
            <person name="Sanguinetti M."/>
            <person name="Schuetze T."/>
            <person name="Sepcic K."/>
            <person name="Shelest E."/>
            <person name="Sherlock G."/>
            <person name="Sophianopoulou V."/>
            <person name="Squina F.M."/>
            <person name="Sun H."/>
            <person name="Susca A."/>
            <person name="Todd R.B."/>
            <person name="Tsang A."/>
            <person name="Unkles S.E."/>
            <person name="van de Wiele N."/>
            <person name="van Rossen-Uffink D."/>
            <person name="Oliveira J.V."/>
            <person name="Vesth T.C."/>
            <person name="Visser J."/>
            <person name="Yu J.-H."/>
            <person name="Zhou M."/>
            <person name="Andersen M.R."/>
            <person name="Archer D.B."/>
            <person name="Baker S.E."/>
            <person name="Benoit I."/>
            <person name="Brakhage A.A."/>
            <person name="Braus G.H."/>
            <person name="Fischer R."/>
            <person name="Frisvad J.C."/>
            <person name="Goldman G.H."/>
            <person name="Houbraken J."/>
            <person name="Oakley B."/>
            <person name="Pocsi I."/>
            <person name="Scazzocchio C."/>
            <person name="Seiboth B."/>
            <person name="vanKuyk P.A."/>
            <person name="Wortman J."/>
            <person name="Dyer P.S."/>
            <person name="Grigoriev I.V."/>
        </authorList>
    </citation>
    <scope>NUCLEOTIDE SEQUENCE [LARGE SCALE GENOMIC DNA]</scope>
    <source>
        <strain evidence="12">CBS 506.65</strain>
    </source>
</reference>
<evidence type="ECO:0000256" key="2">
    <source>
        <dbReference type="ARBA" id="ARBA00009765"/>
    </source>
</evidence>
<accession>A0A1L9SD61</accession>
<keyword evidence="12" id="KW-1185">Reference proteome</keyword>
<sequence>MSSLQLCRGLPRFRPGFVSRFSLTIPTARQFTHPTHLIHANNTPTDSEPPQNEILQLSLRLARAPLNHRATLSATEYFPRDTDRAPVRRELAKLDLVADYGVQARDLRDLDLPSDANPHVLVRPETVLVDFFDLRLLIQAGRVLVVDTAGGGKSSPKAVFLEQIKKITENTDNTTTNNNTKAAFEFLVLESSLVAVTVSLEAEFLLTRRLVETHLASLSLAAVETRHADLDILLRQTESLAEIEHRARLVRAAIQEILDSDEDLAATYLTDAVVRGKPHAVADHQEAEYLFETYLKTTHGVVESASSLLRRIRRTEATVGALLDVKRNQIMYLDVRLSVLAAGVALGTFVAGLYGMNLVNYLEESPVGFVVMSTGCVLLGLVVVWAGGRRIKGIQRIHK</sequence>
<evidence type="ECO:0000256" key="9">
    <source>
        <dbReference type="ARBA" id="ARBA00023136"/>
    </source>
</evidence>
<dbReference type="CDD" id="cd12823">
    <property type="entry name" value="Mrs2_Mfm1p-like"/>
    <property type="match status" value="1"/>
</dbReference>
<evidence type="ECO:0000256" key="8">
    <source>
        <dbReference type="ARBA" id="ARBA00023065"/>
    </source>
</evidence>
<keyword evidence="8 10" id="KW-0406">Ion transport</keyword>
<gene>
    <name evidence="11" type="ORF">ASPZODRAFT_674999</name>
</gene>
<proteinExistence type="inferred from homology"/>
<name>A0A1L9SD61_9EURO</name>
<evidence type="ECO:0000313" key="11">
    <source>
        <dbReference type="EMBL" id="OJJ45078.1"/>
    </source>
</evidence>
<evidence type="ECO:0000256" key="10">
    <source>
        <dbReference type="RuleBase" id="RU366042"/>
    </source>
</evidence>
<dbReference type="GO" id="GO:0045016">
    <property type="term" value="P:mitochondrial magnesium ion transmembrane transport"/>
    <property type="evidence" value="ECO:0007669"/>
    <property type="project" value="TreeGrafter"/>
</dbReference>
<evidence type="ECO:0000313" key="12">
    <source>
        <dbReference type="Proteomes" id="UP000184188"/>
    </source>
</evidence>
<evidence type="ECO:0000256" key="7">
    <source>
        <dbReference type="ARBA" id="ARBA00022989"/>
    </source>
</evidence>
<dbReference type="GO" id="GO:0005743">
    <property type="term" value="C:mitochondrial inner membrane"/>
    <property type="evidence" value="ECO:0007669"/>
    <property type="project" value="UniProtKB-SubCell"/>
</dbReference>
<feature type="transmembrane region" description="Helical" evidence="10">
    <location>
        <begin position="335"/>
        <end position="355"/>
    </location>
</feature>
<keyword evidence="4 10" id="KW-0812">Transmembrane</keyword>
<dbReference type="GO" id="GO:0015095">
    <property type="term" value="F:magnesium ion transmembrane transporter activity"/>
    <property type="evidence" value="ECO:0007669"/>
    <property type="project" value="TreeGrafter"/>
</dbReference>
<evidence type="ECO:0000256" key="4">
    <source>
        <dbReference type="ARBA" id="ARBA00022692"/>
    </source>
</evidence>
<keyword evidence="6" id="KW-0809">Transit peptide</keyword>
<dbReference type="EMBL" id="KV878346">
    <property type="protein sequence ID" value="OJJ45078.1"/>
    <property type="molecule type" value="Genomic_DNA"/>
</dbReference>
<keyword evidence="10" id="KW-0999">Mitochondrion inner membrane</keyword>
<dbReference type="STRING" id="1073090.A0A1L9SD61"/>
<dbReference type="InterPro" id="IPR039204">
    <property type="entry name" value="MRS2-like"/>
</dbReference>
<evidence type="ECO:0000256" key="6">
    <source>
        <dbReference type="ARBA" id="ARBA00022946"/>
    </source>
</evidence>
<keyword evidence="10" id="KW-0496">Mitochondrion</keyword>
<dbReference type="OrthoDB" id="10251508at2759"/>
<dbReference type="VEuPathDB" id="FungiDB:ASPZODRAFT_674999"/>
<evidence type="ECO:0000256" key="1">
    <source>
        <dbReference type="ARBA" id="ARBA00004141"/>
    </source>
</evidence>
<dbReference type="Gene3D" id="2.40.128.330">
    <property type="match status" value="1"/>
</dbReference>
<keyword evidence="7 10" id="KW-1133">Transmembrane helix</keyword>
<evidence type="ECO:0000256" key="3">
    <source>
        <dbReference type="ARBA" id="ARBA00022448"/>
    </source>
</evidence>
<dbReference type="AlphaFoldDB" id="A0A1L9SD61"/>
<keyword evidence="3 10" id="KW-0813">Transport</keyword>
<dbReference type="GeneID" id="34615929"/>
<dbReference type="PANTHER" id="PTHR13890:SF0">
    <property type="entry name" value="MAGNESIUM TRANSPORTER MRS2 HOMOLOG, MITOCHONDRIAL"/>
    <property type="match status" value="1"/>
</dbReference>
<protein>
    <recommendedName>
        <fullName evidence="10">Magnesium transporter</fullName>
    </recommendedName>
</protein>
<feature type="transmembrane region" description="Helical" evidence="10">
    <location>
        <begin position="367"/>
        <end position="388"/>
    </location>
</feature>
<dbReference type="RefSeq" id="XP_022579588.1">
    <property type="nucleotide sequence ID" value="XM_022729465.1"/>
</dbReference>
<comment type="subcellular location">
    <subcellularLocation>
        <location evidence="1">Membrane</location>
        <topology evidence="1">Multi-pass membrane protein</topology>
    </subcellularLocation>
    <subcellularLocation>
        <location evidence="10">Mitochondrion inner membrane</location>
        <topology evidence="10">Multi-pass membrane protein</topology>
    </subcellularLocation>
</comment>
<evidence type="ECO:0000256" key="5">
    <source>
        <dbReference type="ARBA" id="ARBA00022842"/>
    </source>
</evidence>
<dbReference type="Pfam" id="PF22099">
    <property type="entry name" value="MRS2-like"/>
    <property type="match status" value="1"/>
</dbReference>
<dbReference type="InterPro" id="IPR045863">
    <property type="entry name" value="CorA_TM1_TM2"/>
</dbReference>
<keyword evidence="5 10" id="KW-0460">Magnesium</keyword>
<keyword evidence="9 10" id="KW-0472">Membrane</keyword>
<comment type="similarity">
    <text evidence="2 10">Belongs to the CorA metal ion transporter (MIT) (TC 1.A.35) family.</text>
</comment>
<dbReference type="Proteomes" id="UP000184188">
    <property type="component" value="Unassembled WGS sequence"/>
</dbReference>
<dbReference type="Gene3D" id="1.20.58.340">
    <property type="entry name" value="Magnesium transport protein CorA, transmembrane region"/>
    <property type="match status" value="2"/>
</dbReference>
<organism evidence="11 12">
    <name type="scientific">Penicilliopsis zonata CBS 506.65</name>
    <dbReference type="NCBI Taxonomy" id="1073090"/>
    <lineage>
        <taxon>Eukaryota</taxon>
        <taxon>Fungi</taxon>
        <taxon>Dikarya</taxon>
        <taxon>Ascomycota</taxon>
        <taxon>Pezizomycotina</taxon>
        <taxon>Eurotiomycetes</taxon>
        <taxon>Eurotiomycetidae</taxon>
        <taxon>Eurotiales</taxon>
        <taxon>Aspergillaceae</taxon>
        <taxon>Penicilliopsis</taxon>
    </lineage>
</organism>
<dbReference type="PANTHER" id="PTHR13890">
    <property type="entry name" value="RNA SPLICING PROTEIN MRS2, MITOCHONDRIAL"/>
    <property type="match status" value="1"/>
</dbReference>